<organism evidence="9">
    <name type="scientific">Saccoglossus kowalevskii</name>
    <name type="common">Acorn worm</name>
    <dbReference type="NCBI Taxonomy" id="10224"/>
    <lineage>
        <taxon>Eukaryota</taxon>
        <taxon>Metazoa</taxon>
        <taxon>Hemichordata</taxon>
        <taxon>Enteropneusta</taxon>
        <taxon>Harrimaniidae</taxon>
        <taxon>Saccoglossus</taxon>
    </lineage>
</organism>
<dbReference type="PROSITE" id="PS50888">
    <property type="entry name" value="BHLH"/>
    <property type="match status" value="1"/>
</dbReference>
<dbReference type="InterPro" id="IPR036638">
    <property type="entry name" value="HLH_DNA-bd_sf"/>
</dbReference>
<dbReference type="Pfam" id="PF07527">
    <property type="entry name" value="Hairy_orange"/>
    <property type="match status" value="1"/>
</dbReference>
<dbReference type="CDD" id="cd11459">
    <property type="entry name" value="bHLH-O_HES1_4"/>
    <property type="match status" value="1"/>
</dbReference>
<evidence type="ECO:0000259" key="7">
    <source>
        <dbReference type="PROSITE" id="PS50888"/>
    </source>
</evidence>
<dbReference type="Proteomes" id="UP000694865">
    <property type="component" value="Unplaced"/>
</dbReference>
<evidence type="ECO:0000256" key="4">
    <source>
        <dbReference type="ARBA" id="ARBA00023163"/>
    </source>
</evidence>
<sequence length="316" mass="33692">MPADKPASKASENRKSSKPIMEKRRRARINESLSQLKTLILDAMKKDSSRHSKLEKADILEMTVKYLQNVQRQQMGAALNQDPTVLSKYRAGFNECFGEVQRYLTSVEGVGTDTRSRLLGHLANCCQNMSQNYTVHQASSPVAAQAAVTSVQGTSIATTSPTQLQVSQPTMSVQTTNITTKLEANSPMARLFPVMPGNLPSGEVAVLLSPQTLPGGQIPSHFIPVYAHGTPALSPVSSLGSPTSTESSLASPVVSTTTSSYTACSSAVSPMAGSLAPVAYQATTSPVPVTTQVQVKPAVLAQHVVPTESESVWRPW</sequence>
<evidence type="ECO:0000313" key="11">
    <source>
        <dbReference type="RefSeq" id="NP_001158466.1"/>
    </source>
</evidence>
<reference evidence="11" key="2">
    <citation type="submission" date="2025-05" db="UniProtKB">
        <authorList>
            <consortium name="RefSeq"/>
        </authorList>
    </citation>
    <scope>IDENTIFICATION</scope>
</reference>
<feature type="domain" description="BHLH" evidence="7">
    <location>
        <begin position="13"/>
        <end position="70"/>
    </location>
</feature>
<dbReference type="Gene3D" id="6.10.250.980">
    <property type="match status" value="1"/>
</dbReference>
<dbReference type="SUPFAM" id="SSF47459">
    <property type="entry name" value="HLH, helix-loop-helix DNA-binding domain"/>
    <property type="match status" value="1"/>
</dbReference>
<evidence type="ECO:0000259" key="8">
    <source>
        <dbReference type="PROSITE" id="PS51054"/>
    </source>
</evidence>
<dbReference type="Gene3D" id="4.10.280.10">
    <property type="entry name" value="Helix-loop-helix DNA-binding domain"/>
    <property type="match status" value="1"/>
</dbReference>
<keyword evidence="3" id="KW-0238">DNA-binding</keyword>
<protein>
    <submittedName>
        <fullName evidence="11">Hairy and enhancer of split 1</fullName>
    </submittedName>
    <submittedName>
        <fullName evidence="9">Hairy protein</fullName>
    </submittedName>
</protein>
<dbReference type="PROSITE" id="PS51054">
    <property type="entry name" value="ORANGE"/>
    <property type="match status" value="1"/>
</dbReference>
<gene>
    <name evidence="11" type="primary">hes1</name>
    <name evidence="11" type="synonym">hairy</name>
</gene>
<dbReference type="GO" id="GO:0005634">
    <property type="term" value="C:nucleus"/>
    <property type="evidence" value="ECO:0007669"/>
    <property type="project" value="UniProtKB-SubCell"/>
</dbReference>
<comment type="subcellular location">
    <subcellularLocation>
        <location evidence="1">Nucleus</location>
    </subcellularLocation>
</comment>
<dbReference type="GO" id="GO:0046983">
    <property type="term" value="F:protein dimerization activity"/>
    <property type="evidence" value="ECO:0007669"/>
    <property type="project" value="InterPro"/>
</dbReference>
<evidence type="ECO:0000313" key="9">
    <source>
        <dbReference type="EMBL" id="ACH68438.1"/>
    </source>
</evidence>
<dbReference type="InterPro" id="IPR003650">
    <property type="entry name" value="Orange_dom"/>
</dbReference>
<dbReference type="KEGG" id="sko:100303558"/>
<reference evidence="9" key="1">
    <citation type="submission" date="2008-07" db="EMBL/GenBank/DDBJ databases">
        <title>cDNA Sequences for Transcription Factors and Signaling Proteins of the Hemichordate Saccoglossus kowalevskii: Efficacy of the Expressed Sequence Tag (EST) Approach for Evolutionary and Developmental Studies of a New Organism.</title>
        <authorList>
            <person name="Freeman R.M.Jr."/>
            <person name="Wu M."/>
            <person name="Cordonnier-Pratt M.-M."/>
            <person name="Pratt L.H."/>
            <person name="Gruber C.E."/>
            <person name="Smith M."/>
            <person name="Lander E.S."/>
            <person name="Stange-Thomann N."/>
            <person name="Lowe C.J."/>
            <person name="Gehart J."/>
            <person name="Kirschner M."/>
        </authorList>
    </citation>
    <scope>NUCLEOTIDE SEQUENCE</scope>
</reference>
<feature type="domain" description="Orange" evidence="8">
    <location>
        <begin position="89"/>
        <end position="122"/>
    </location>
</feature>
<dbReference type="FunFam" id="4.10.280.10:FF:000009">
    <property type="entry name" value="Transcription factor HES-1"/>
    <property type="match status" value="1"/>
</dbReference>
<dbReference type="CTD" id="3280"/>
<dbReference type="AlphaFoldDB" id="B5M226"/>
<dbReference type="EMBL" id="EU931656">
    <property type="protein sequence ID" value="ACH68438.1"/>
    <property type="molecule type" value="mRNA"/>
</dbReference>
<evidence type="ECO:0000256" key="6">
    <source>
        <dbReference type="SAM" id="MobiDB-lite"/>
    </source>
</evidence>
<dbReference type="RefSeq" id="NP_001158466.1">
    <property type="nucleotide sequence ID" value="NM_001164994.1"/>
</dbReference>
<dbReference type="InterPro" id="IPR050370">
    <property type="entry name" value="HES_HEY"/>
</dbReference>
<feature type="region of interest" description="Disordered" evidence="6">
    <location>
        <begin position="1"/>
        <end position="26"/>
    </location>
</feature>
<dbReference type="GO" id="GO:0006355">
    <property type="term" value="P:regulation of DNA-templated transcription"/>
    <property type="evidence" value="ECO:0007669"/>
    <property type="project" value="InterPro"/>
</dbReference>
<keyword evidence="4" id="KW-0804">Transcription</keyword>
<dbReference type="PANTHER" id="PTHR10985">
    <property type="entry name" value="BASIC HELIX-LOOP-HELIX TRANSCRIPTION FACTOR, HES-RELATED"/>
    <property type="match status" value="1"/>
</dbReference>
<evidence type="ECO:0000313" key="10">
    <source>
        <dbReference type="Proteomes" id="UP000694865"/>
    </source>
</evidence>
<dbReference type="GO" id="GO:0003677">
    <property type="term" value="F:DNA binding"/>
    <property type="evidence" value="ECO:0007669"/>
    <property type="project" value="UniProtKB-KW"/>
</dbReference>
<evidence type="ECO:0000256" key="2">
    <source>
        <dbReference type="ARBA" id="ARBA00023015"/>
    </source>
</evidence>
<dbReference type="SMART" id="SM00511">
    <property type="entry name" value="ORANGE"/>
    <property type="match status" value="1"/>
</dbReference>
<dbReference type="SMART" id="SM00353">
    <property type="entry name" value="HLH"/>
    <property type="match status" value="1"/>
</dbReference>
<evidence type="ECO:0000256" key="5">
    <source>
        <dbReference type="ARBA" id="ARBA00023242"/>
    </source>
</evidence>
<dbReference type="InterPro" id="IPR011598">
    <property type="entry name" value="bHLH_dom"/>
</dbReference>
<dbReference type="SUPFAM" id="SSF158457">
    <property type="entry name" value="Orange domain-like"/>
    <property type="match status" value="1"/>
</dbReference>
<name>B5M226_SACKO</name>
<keyword evidence="2" id="KW-0805">Transcription regulation</keyword>
<evidence type="ECO:0000256" key="3">
    <source>
        <dbReference type="ARBA" id="ARBA00023125"/>
    </source>
</evidence>
<keyword evidence="10" id="KW-1185">Reference proteome</keyword>
<dbReference type="OrthoDB" id="6085656at2759"/>
<dbReference type="Pfam" id="PF00010">
    <property type="entry name" value="HLH"/>
    <property type="match status" value="1"/>
</dbReference>
<keyword evidence="5" id="KW-0539">Nucleus</keyword>
<dbReference type="GeneID" id="100303558"/>
<evidence type="ECO:0000256" key="1">
    <source>
        <dbReference type="ARBA" id="ARBA00004123"/>
    </source>
</evidence>
<accession>B5M226</accession>
<proteinExistence type="evidence at transcript level"/>